<proteinExistence type="predicted"/>
<sequence length="209" mass="24727">MDLLQAIKDDDVETAEWIVKQQLEQDSTNIDLWLKLTLIELQFPFDDYESALKCIEQIYQLSPNYLDALILETEIRWHYLIITEALAKRLEKAIATCDCDEKKSILHYLLSLYYFTERDFEKEKINLEKSIQLCDQYVYPYESLGILLQDSDKEKSKKMFCRALKNVRKIYQKEDFHDFTDFNTYVAEFITGTAISSINYDSIKESAEC</sequence>
<evidence type="ECO:0000313" key="1">
    <source>
        <dbReference type="EMBL" id="HIR87544.1"/>
    </source>
</evidence>
<evidence type="ECO:0008006" key="3">
    <source>
        <dbReference type="Google" id="ProtNLM"/>
    </source>
</evidence>
<accession>A0A9D1EBY5</accession>
<dbReference type="Proteomes" id="UP000824201">
    <property type="component" value="Unassembled WGS sequence"/>
</dbReference>
<dbReference type="Gene3D" id="1.25.40.10">
    <property type="entry name" value="Tetratricopeptide repeat domain"/>
    <property type="match status" value="1"/>
</dbReference>
<name>A0A9D1EBY5_9FIRM</name>
<dbReference type="SUPFAM" id="SSF81901">
    <property type="entry name" value="HCP-like"/>
    <property type="match status" value="1"/>
</dbReference>
<evidence type="ECO:0000313" key="2">
    <source>
        <dbReference type="Proteomes" id="UP000824201"/>
    </source>
</evidence>
<organism evidence="1 2">
    <name type="scientific">Candidatus Fimimorpha faecalis</name>
    <dbReference type="NCBI Taxonomy" id="2840824"/>
    <lineage>
        <taxon>Bacteria</taxon>
        <taxon>Bacillati</taxon>
        <taxon>Bacillota</taxon>
        <taxon>Clostridia</taxon>
        <taxon>Eubacteriales</taxon>
        <taxon>Candidatus Fimimorpha</taxon>
    </lineage>
</organism>
<reference evidence="1" key="2">
    <citation type="journal article" date="2021" name="PeerJ">
        <title>Extensive microbial diversity within the chicken gut microbiome revealed by metagenomics and culture.</title>
        <authorList>
            <person name="Gilroy R."/>
            <person name="Ravi A."/>
            <person name="Getino M."/>
            <person name="Pursley I."/>
            <person name="Horton D.L."/>
            <person name="Alikhan N.F."/>
            <person name="Baker D."/>
            <person name="Gharbi K."/>
            <person name="Hall N."/>
            <person name="Watson M."/>
            <person name="Adriaenssens E.M."/>
            <person name="Foster-Nyarko E."/>
            <person name="Jarju S."/>
            <person name="Secka A."/>
            <person name="Antonio M."/>
            <person name="Oren A."/>
            <person name="Chaudhuri R.R."/>
            <person name="La Ragione R."/>
            <person name="Hildebrand F."/>
            <person name="Pallen M.J."/>
        </authorList>
    </citation>
    <scope>NUCLEOTIDE SEQUENCE</scope>
    <source>
        <strain evidence="1">ChiW13-3771</strain>
    </source>
</reference>
<comment type="caution">
    <text evidence="1">The sequence shown here is derived from an EMBL/GenBank/DDBJ whole genome shotgun (WGS) entry which is preliminary data.</text>
</comment>
<dbReference type="InterPro" id="IPR011990">
    <property type="entry name" value="TPR-like_helical_dom_sf"/>
</dbReference>
<gene>
    <name evidence="1" type="ORF">IAC96_01195</name>
</gene>
<protein>
    <recommendedName>
        <fullName evidence="3">Tetratricopeptide repeat protein</fullName>
    </recommendedName>
</protein>
<dbReference type="EMBL" id="DVHN01000008">
    <property type="protein sequence ID" value="HIR87544.1"/>
    <property type="molecule type" value="Genomic_DNA"/>
</dbReference>
<dbReference type="AlphaFoldDB" id="A0A9D1EBY5"/>
<reference evidence="1" key="1">
    <citation type="submission" date="2020-10" db="EMBL/GenBank/DDBJ databases">
        <authorList>
            <person name="Gilroy R."/>
        </authorList>
    </citation>
    <scope>NUCLEOTIDE SEQUENCE</scope>
    <source>
        <strain evidence="1">ChiW13-3771</strain>
    </source>
</reference>